<dbReference type="Proteomes" id="UP000033035">
    <property type="component" value="Unassembled WGS sequence"/>
</dbReference>
<evidence type="ECO:0000256" key="5">
    <source>
        <dbReference type="SAM" id="MobiDB-lite"/>
    </source>
</evidence>
<dbReference type="Pfam" id="PF06321">
    <property type="entry name" value="P_gingi_FimA"/>
    <property type="match status" value="1"/>
</dbReference>
<name>A0A0F5JDN6_9BACT</name>
<evidence type="ECO:0000259" key="6">
    <source>
        <dbReference type="Pfam" id="PF06321"/>
    </source>
</evidence>
<evidence type="ECO:0000256" key="1">
    <source>
        <dbReference type="ARBA" id="ARBA00004561"/>
    </source>
</evidence>
<protein>
    <recommendedName>
        <fullName evidence="6">Major fimbrial subunit protein N-terminal domain-containing protein</fullName>
    </recommendedName>
</protein>
<accession>A0A0F5JDN6</accession>
<evidence type="ECO:0000256" key="4">
    <source>
        <dbReference type="ARBA" id="ARBA00023263"/>
    </source>
</evidence>
<keyword evidence="4" id="KW-0281">Fimbrium</keyword>
<dbReference type="EMBL" id="AQHW01000015">
    <property type="protein sequence ID" value="KKB55889.1"/>
    <property type="molecule type" value="Genomic_DNA"/>
</dbReference>
<keyword evidence="8" id="KW-1185">Reference proteome</keyword>
<dbReference type="GO" id="GO:0009289">
    <property type="term" value="C:pilus"/>
    <property type="evidence" value="ECO:0007669"/>
    <property type="project" value="UniProtKB-SubCell"/>
</dbReference>
<dbReference type="PROSITE" id="PS51257">
    <property type="entry name" value="PROKAR_LIPOPROTEIN"/>
    <property type="match status" value="1"/>
</dbReference>
<evidence type="ECO:0000256" key="3">
    <source>
        <dbReference type="ARBA" id="ARBA00022729"/>
    </source>
</evidence>
<gene>
    <name evidence="7" type="ORF">HMPREF1536_03365</name>
</gene>
<reference evidence="7 8" key="1">
    <citation type="submission" date="2013-04" db="EMBL/GenBank/DDBJ databases">
        <title>The Genome Sequence of Parabacteroides gordonii DSM 23371.</title>
        <authorList>
            <consortium name="The Broad Institute Genomics Platform"/>
            <person name="Earl A."/>
            <person name="Ward D."/>
            <person name="Feldgarden M."/>
            <person name="Gevers D."/>
            <person name="Martens E."/>
            <person name="Sakamoto M."/>
            <person name="Benno Y."/>
            <person name="Suzuki N."/>
            <person name="Matsunaga N."/>
            <person name="Koshihara K."/>
            <person name="Seki M."/>
            <person name="Komiya H."/>
            <person name="Walker B."/>
            <person name="Young S."/>
            <person name="Zeng Q."/>
            <person name="Gargeya S."/>
            <person name="Fitzgerald M."/>
            <person name="Haas B."/>
            <person name="Abouelleil A."/>
            <person name="Allen A.W."/>
            <person name="Alvarado L."/>
            <person name="Arachchi H.M."/>
            <person name="Berlin A.M."/>
            <person name="Chapman S.B."/>
            <person name="Gainer-Dewar J."/>
            <person name="Goldberg J."/>
            <person name="Griggs A."/>
            <person name="Gujja S."/>
            <person name="Hansen M."/>
            <person name="Howarth C."/>
            <person name="Imamovic A."/>
            <person name="Ireland A."/>
            <person name="Larimer J."/>
            <person name="McCowan C."/>
            <person name="Murphy C."/>
            <person name="Pearson M."/>
            <person name="Poon T.W."/>
            <person name="Priest M."/>
            <person name="Roberts A."/>
            <person name="Saif S."/>
            <person name="Shea T."/>
            <person name="Sisk P."/>
            <person name="Sykes S."/>
            <person name="Wortman J."/>
            <person name="Nusbaum C."/>
            <person name="Birren B."/>
        </authorList>
    </citation>
    <scope>NUCLEOTIDE SEQUENCE [LARGE SCALE GENOMIC DNA]</scope>
    <source>
        <strain evidence="7 8">MS-1</strain>
    </source>
</reference>
<dbReference type="InterPro" id="IPR029141">
    <property type="entry name" value="FimA_N"/>
</dbReference>
<dbReference type="AlphaFoldDB" id="A0A0F5JDN6"/>
<comment type="caution">
    <text evidence="7">The sequence shown here is derived from an EMBL/GenBank/DDBJ whole genome shotgun (WGS) entry which is preliminary data.</text>
</comment>
<comment type="subcellular location">
    <subcellularLocation>
        <location evidence="1">Fimbrium</location>
    </subcellularLocation>
</comment>
<dbReference type="STRING" id="1203610.HMPREF1536_03365"/>
<evidence type="ECO:0000256" key="2">
    <source>
        <dbReference type="ARBA" id="ARBA00006011"/>
    </source>
</evidence>
<keyword evidence="3" id="KW-0732">Signal</keyword>
<dbReference type="RefSeq" id="WP_028726336.1">
    <property type="nucleotide sequence ID" value="NZ_AUAE01000008.1"/>
</dbReference>
<evidence type="ECO:0000313" key="8">
    <source>
        <dbReference type="Proteomes" id="UP000033035"/>
    </source>
</evidence>
<feature type="region of interest" description="Disordered" evidence="5">
    <location>
        <begin position="238"/>
        <end position="258"/>
    </location>
</feature>
<comment type="similarity">
    <text evidence="2">Belongs to the bacteroidetes fimbrillin superfamily. FimA/Mfa1 family.</text>
</comment>
<dbReference type="PATRIC" id="fig|1203610.3.peg.3430"/>
<sequence>MSNKQALYILFIAGLAGFLLVAALSGCSAETAGASGIPADKPVPVTIRVAPEKTETATITKAGDTSPATAPEISADGKIDALDIYIINDKGNVEKHVTEKDFTISGNGDQATTSSSIELLPGAKTVYAFANCRGSGFSALGLATSSDDWAAVPKAVTDNQAFNILPEITDANGFPMSAFTSWEVTESSKTPYTVQLVRMAARMEITIEDERESKTNKITSLTIQDFLRVNTSLFRTATGKDDPTAGTSTPSDWKWVQPSGSTDAPSIAPFYLHEIIGTTSAFGVSMQIHDETNPRTTTFHQAIPRNRVYPLTIHLTDYSLNITGTYELAAIGTIAVSKNIGNGYTIELPEGCSNVKIDIQLKESGTIKRSDVTWSCVPSTPDYFNCNLSGADATLVLSSEAIPATVIAAQKITVSAKFTKSGSTQTRSFPLTIQVSPLTDDLTKAAPGSQPIHIEL</sequence>
<feature type="domain" description="Major fimbrial subunit protein N-terminal" evidence="6">
    <location>
        <begin position="64"/>
        <end position="189"/>
    </location>
</feature>
<dbReference type="HOGENOM" id="CLU_640681_0_0_10"/>
<organism evidence="7 8">
    <name type="scientific">Parabacteroides gordonii MS-1 = DSM 23371</name>
    <dbReference type="NCBI Taxonomy" id="1203610"/>
    <lineage>
        <taxon>Bacteria</taxon>
        <taxon>Pseudomonadati</taxon>
        <taxon>Bacteroidota</taxon>
        <taxon>Bacteroidia</taxon>
        <taxon>Bacteroidales</taxon>
        <taxon>Tannerellaceae</taxon>
        <taxon>Parabacteroides</taxon>
    </lineage>
</organism>
<evidence type="ECO:0000313" key="7">
    <source>
        <dbReference type="EMBL" id="KKB55889.1"/>
    </source>
</evidence>
<proteinExistence type="inferred from homology"/>